<proteinExistence type="predicted"/>
<dbReference type="AlphaFoldDB" id="A0A9D1GW60"/>
<evidence type="ECO:0000259" key="2">
    <source>
        <dbReference type="Pfam" id="PF02720"/>
    </source>
</evidence>
<reference evidence="3" key="1">
    <citation type="submission" date="2020-10" db="EMBL/GenBank/DDBJ databases">
        <authorList>
            <person name="Gilroy R."/>
        </authorList>
    </citation>
    <scope>NUCLEOTIDE SEQUENCE</scope>
    <source>
        <strain evidence="3">ChiGjej1B1-24693</strain>
    </source>
</reference>
<feature type="domain" description="DUF222" evidence="2">
    <location>
        <begin position="44"/>
        <end position="275"/>
    </location>
</feature>
<dbReference type="InterPro" id="IPR003870">
    <property type="entry name" value="DUF222"/>
</dbReference>
<reference evidence="3" key="2">
    <citation type="journal article" date="2021" name="PeerJ">
        <title>Extensive microbial diversity within the chicken gut microbiome revealed by metagenomics and culture.</title>
        <authorList>
            <person name="Gilroy R."/>
            <person name="Ravi A."/>
            <person name="Getino M."/>
            <person name="Pursley I."/>
            <person name="Horton D.L."/>
            <person name="Alikhan N.F."/>
            <person name="Baker D."/>
            <person name="Gharbi K."/>
            <person name="Hall N."/>
            <person name="Watson M."/>
            <person name="Adriaenssens E.M."/>
            <person name="Foster-Nyarko E."/>
            <person name="Jarju S."/>
            <person name="Secka A."/>
            <person name="Antonio M."/>
            <person name="Oren A."/>
            <person name="Chaudhuri R.R."/>
            <person name="La Ragione R."/>
            <person name="Hildebrand F."/>
            <person name="Pallen M.J."/>
        </authorList>
    </citation>
    <scope>NUCLEOTIDE SEQUENCE</scope>
    <source>
        <strain evidence="3">ChiGjej1B1-24693</strain>
    </source>
</reference>
<sequence>MEPAEALAGFEAALDRLIASATDPLTGLISLDHEAQTRFLRLFERGRNRMAVIDHAVVTASEATGLADHHCMRSTAVMLQSLLNLSGHEAHARVRAAEQLVALVSATGEQLGAQRPVLAAAVAGGHATPAQTDQVLRGLARLDKLADLTEAQRSTADRVLAEHARILPPRELGRLVDRIRDHIDPDGALVEQDYLEATRRLEWQVCRDGSLRVEGRLTPEAGQKLRAVLEPLSRLQDTPDVADTRSLEQRRHDALESVLDRTLRAGTTPSVGGMPACSPATRAAPSPAAPPNPSGANATTSSAGWTAGRPMWTT</sequence>
<evidence type="ECO:0000256" key="1">
    <source>
        <dbReference type="SAM" id="MobiDB-lite"/>
    </source>
</evidence>
<feature type="compositionally biased region" description="Low complexity" evidence="1">
    <location>
        <begin position="275"/>
        <end position="286"/>
    </location>
</feature>
<feature type="region of interest" description="Disordered" evidence="1">
    <location>
        <begin position="264"/>
        <end position="314"/>
    </location>
</feature>
<protein>
    <submittedName>
        <fullName evidence="3">DUF222 domain-containing protein</fullName>
    </submittedName>
</protein>
<gene>
    <name evidence="3" type="ORF">IAA98_02380</name>
</gene>
<organism evidence="3 4">
    <name type="scientific">Candidatus Avipropionibacterium avicola</name>
    <dbReference type="NCBI Taxonomy" id="2840701"/>
    <lineage>
        <taxon>Bacteria</taxon>
        <taxon>Bacillati</taxon>
        <taxon>Actinomycetota</taxon>
        <taxon>Actinomycetes</taxon>
        <taxon>Propionibacteriales</taxon>
        <taxon>Propionibacteriaceae</taxon>
        <taxon>Propionibacteriaceae incertae sedis</taxon>
        <taxon>Candidatus Avipropionibacterium</taxon>
    </lineage>
</organism>
<accession>A0A9D1GW60</accession>
<dbReference type="Proteomes" id="UP000886842">
    <property type="component" value="Unassembled WGS sequence"/>
</dbReference>
<evidence type="ECO:0000313" key="3">
    <source>
        <dbReference type="EMBL" id="HIT74412.1"/>
    </source>
</evidence>
<dbReference type="EMBL" id="DVLP01000070">
    <property type="protein sequence ID" value="HIT74412.1"/>
    <property type="molecule type" value="Genomic_DNA"/>
</dbReference>
<name>A0A9D1GW60_9ACTN</name>
<comment type="caution">
    <text evidence="3">The sequence shown here is derived from an EMBL/GenBank/DDBJ whole genome shotgun (WGS) entry which is preliminary data.</text>
</comment>
<evidence type="ECO:0000313" key="4">
    <source>
        <dbReference type="Proteomes" id="UP000886842"/>
    </source>
</evidence>
<dbReference type="Pfam" id="PF02720">
    <property type="entry name" value="DUF222"/>
    <property type="match status" value="1"/>
</dbReference>